<evidence type="ECO:0000259" key="1">
    <source>
        <dbReference type="Pfam" id="PF14420"/>
    </source>
</evidence>
<dbReference type="EMBL" id="JAULSN010000009">
    <property type="protein sequence ID" value="KAK3364982.1"/>
    <property type="molecule type" value="Genomic_DNA"/>
</dbReference>
<reference evidence="2" key="2">
    <citation type="submission" date="2023-06" db="EMBL/GenBank/DDBJ databases">
        <authorList>
            <consortium name="Lawrence Berkeley National Laboratory"/>
            <person name="Haridas S."/>
            <person name="Hensen N."/>
            <person name="Bonometti L."/>
            <person name="Westerberg I."/>
            <person name="Brannstrom I.O."/>
            <person name="Guillou S."/>
            <person name="Cros-Aarteil S."/>
            <person name="Calhoun S."/>
            <person name="Kuo A."/>
            <person name="Mondo S."/>
            <person name="Pangilinan J."/>
            <person name="Riley R."/>
            <person name="Labutti K."/>
            <person name="Andreopoulos B."/>
            <person name="Lipzen A."/>
            <person name="Chen C."/>
            <person name="Yanf M."/>
            <person name="Daum C."/>
            <person name="Ng V."/>
            <person name="Clum A."/>
            <person name="Steindorff A."/>
            <person name="Ohm R."/>
            <person name="Martin F."/>
            <person name="Silar P."/>
            <person name="Natvig D."/>
            <person name="Lalanne C."/>
            <person name="Gautier V."/>
            <person name="Ament-Velasquez S.L."/>
            <person name="Kruys A."/>
            <person name="Hutchinson M.I."/>
            <person name="Powell A.J."/>
            <person name="Barry K."/>
            <person name="Miller A.N."/>
            <person name="Grigoriev I.V."/>
            <person name="Debuchy R."/>
            <person name="Gladieux P."/>
            <person name="Thoren M.H."/>
            <person name="Johannesson H."/>
        </authorList>
    </citation>
    <scope>NUCLEOTIDE SEQUENCE</scope>
    <source>
        <strain evidence="2">CBS 958.72</strain>
    </source>
</reference>
<evidence type="ECO:0000313" key="2">
    <source>
        <dbReference type="EMBL" id="KAK3364982.1"/>
    </source>
</evidence>
<protein>
    <recommendedName>
        <fullName evidence="1">Clr5 domain-containing protein</fullName>
    </recommendedName>
</protein>
<keyword evidence="3" id="KW-1185">Reference proteome</keyword>
<gene>
    <name evidence="2" type="ORF">B0T24DRAFT_683648</name>
</gene>
<feature type="domain" description="Clr5" evidence="1">
    <location>
        <begin position="19"/>
        <end position="57"/>
    </location>
</feature>
<sequence>MEYVDQGQNHSPSGWVGGDEWHLHKGLIQELYLVQSMPLKDVMKVMEDQHGFRATSNANFPLETIRYKPGRSAHSLFDAGAITFDEDQRNIALEKYRKLVKHL</sequence>
<dbReference type="AlphaFoldDB" id="A0AAE0JVY4"/>
<dbReference type="Proteomes" id="UP001287356">
    <property type="component" value="Unassembled WGS sequence"/>
</dbReference>
<dbReference type="Pfam" id="PF14420">
    <property type="entry name" value="Clr5"/>
    <property type="match status" value="1"/>
</dbReference>
<organism evidence="2 3">
    <name type="scientific">Lasiosphaeria ovina</name>
    <dbReference type="NCBI Taxonomy" id="92902"/>
    <lineage>
        <taxon>Eukaryota</taxon>
        <taxon>Fungi</taxon>
        <taxon>Dikarya</taxon>
        <taxon>Ascomycota</taxon>
        <taxon>Pezizomycotina</taxon>
        <taxon>Sordariomycetes</taxon>
        <taxon>Sordariomycetidae</taxon>
        <taxon>Sordariales</taxon>
        <taxon>Lasiosphaeriaceae</taxon>
        <taxon>Lasiosphaeria</taxon>
    </lineage>
</organism>
<proteinExistence type="predicted"/>
<comment type="caution">
    <text evidence="2">The sequence shown here is derived from an EMBL/GenBank/DDBJ whole genome shotgun (WGS) entry which is preliminary data.</text>
</comment>
<accession>A0AAE0JVY4</accession>
<evidence type="ECO:0000313" key="3">
    <source>
        <dbReference type="Proteomes" id="UP001287356"/>
    </source>
</evidence>
<reference evidence="2" key="1">
    <citation type="journal article" date="2023" name="Mol. Phylogenet. Evol.">
        <title>Genome-scale phylogeny and comparative genomics of the fungal order Sordariales.</title>
        <authorList>
            <person name="Hensen N."/>
            <person name="Bonometti L."/>
            <person name="Westerberg I."/>
            <person name="Brannstrom I.O."/>
            <person name="Guillou S."/>
            <person name="Cros-Aarteil S."/>
            <person name="Calhoun S."/>
            <person name="Haridas S."/>
            <person name="Kuo A."/>
            <person name="Mondo S."/>
            <person name="Pangilinan J."/>
            <person name="Riley R."/>
            <person name="LaButti K."/>
            <person name="Andreopoulos B."/>
            <person name="Lipzen A."/>
            <person name="Chen C."/>
            <person name="Yan M."/>
            <person name="Daum C."/>
            <person name="Ng V."/>
            <person name="Clum A."/>
            <person name="Steindorff A."/>
            <person name="Ohm R.A."/>
            <person name="Martin F."/>
            <person name="Silar P."/>
            <person name="Natvig D.O."/>
            <person name="Lalanne C."/>
            <person name="Gautier V."/>
            <person name="Ament-Velasquez S.L."/>
            <person name="Kruys A."/>
            <person name="Hutchinson M.I."/>
            <person name="Powell A.J."/>
            <person name="Barry K."/>
            <person name="Miller A.N."/>
            <person name="Grigoriev I.V."/>
            <person name="Debuchy R."/>
            <person name="Gladieux P."/>
            <person name="Hiltunen Thoren M."/>
            <person name="Johannesson H."/>
        </authorList>
    </citation>
    <scope>NUCLEOTIDE SEQUENCE</scope>
    <source>
        <strain evidence="2">CBS 958.72</strain>
    </source>
</reference>
<name>A0AAE0JVY4_9PEZI</name>
<dbReference type="InterPro" id="IPR025676">
    <property type="entry name" value="Clr5_dom"/>
</dbReference>